<evidence type="ECO:0000256" key="1">
    <source>
        <dbReference type="ARBA" id="ARBA00022729"/>
    </source>
</evidence>
<dbReference type="CDD" id="cd22272">
    <property type="entry name" value="DPBB_EXLX1-like"/>
    <property type="match status" value="1"/>
</dbReference>
<accession>A0A9P8D2F9</accession>
<evidence type="ECO:0000313" key="5">
    <source>
        <dbReference type="EMBL" id="KAG9327234.1"/>
    </source>
</evidence>
<evidence type="ECO:0000313" key="6">
    <source>
        <dbReference type="Proteomes" id="UP000717515"/>
    </source>
</evidence>
<dbReference type="PANTHER" id="PTHR31836">
    <property type="match status" value="1"/>
</dbReference>
<dbReference type="Gene3D" id="2.40.40.10">
    <property type="entry name" value="RlpA-like domain"/>
    <property type="match status" value="1"/>
</dbReference>
<keyword evidence="1" id="KW-0732">Signal</keyword>
<dbReference type="Pfam" id="PF03330">
    <property type="entry name" value="DPBB_1"/>
    <property type="match status" value="1"/>
</dbReference>
<dbReference type="Proteomes" id="UP000717515">
    <property type="component" value="Unassembled WGS sequence"/>
</dbReference>
<name>A0A9P8D2F9_MORAP</name>
<keyword evidence="3" id="KW-0472">Membrane</keyword>
<dbReference type="AlphaFoldDB" id="A0A9P8D2F9"/>
<dbReference type="EMBL" id="JAIFTL010000007">
    <property type="protein sequence ID" value="KAG9327234.1"/>
    <property type="molecule type" value="Genomic_DNA"/>
</dbReference>
<evidence type="ECO:0000256" key="3">
    <source>
        <dbReference type="SAM" id="Phobius"/>
    </source>
</evidence>
<dbReference type="InterPro" id="IPR009009">
    <property type="entry name" value="RlpA-like_DPBB"/>
</dbReference>
<sequence>MGHSKPTTPAFIESFMARHPRVARHRRRFAALLFTLSTLLVLLIVLLAVLPSRKNGSGGYEGSGHPGSDGGSAASDEDLKKHNQGIPRPPINRSNAGGWTKQGKGEGTYYDPSVRVGTDKFTMGACEFEYINSMQDMIAALNRPDFGNFSRSSNSPACGQCIRVTGPNGSVDVQIVDMCPGCKSGDVDLTPGAFSKIAHIDAGRVPISWERCP</sequence>
<feature type="region of interest" description="Disordered" evidence="2">
    <location>
        <begin position="56"/>
        <end position="110"/>
    </location>
</feature>
<keyword evidence="3" id="KW-1133">Transmembrane helix</keyword>
<proteinExistence type="predicted"/>
<dbReference type="SUPFAM" id="SSF50685">
    <property type="entry name" value="Barwin-like endoglucanases"/>
    <property type="match status" value="1"/>
</dbReference>
<feature type="compositionally biased region" description="Gly residues" evidence="2">
    <location>
        <begin position="56"/>
        <end position="70"/>
    </location>
</feature>
<feature type="transmembrane region" description="Helical" evidence="3">
    <location>
        <begin position="29"/>
        <end position="50"/>
    </location>
</feature>
<protein>
    <recommendedName>
        <fullName evidence="4">RlpA-like protein double-psi beta-barrel domain-containing protein</fullName>
    </recommendedName>
</protein>
<gene>
    <name evidence="5" type="ORF">KVV02_002687</name>
</gene>
<evidence type="ECO:0000259" key="4">
    <source>
        <dbReference type="Pfam" id="PF03330"/>
    </source>
</evidence>
<feature type="domain" description="RlpA-like protein double-psi beta-barrel" evidence="4">
    <location>
        <begin position="158"/>
        <end position="208"/>
    </location>
</feature>
<comment type="caution">
    <text evidence="5">The sequence shown here is derived from an EMBL/GenBank/DDBJ whole genome shotgun (WGS) entry which is preliminary data.</text>
</comment>
<dbReference type="PANTHER" id="PTHR31836:SF21">
    <property type="entry name" value="EXPANSIN-LIKE PROTEIN 7"/>
    <property type="match status" value="1"/>
</dbReference>
<organism evidence="5 6">
    <name type="scientific">Mortierella alpina</name>
    <name type="common">Oleaginous fungus</name>
    <name type="synonym">Mortierella renispora</name>
    <dbReference type="NCBI Taxonomy" id="64518"/>
    <lineage>
        <taxon>Eukaryota</taxon>
        <taxon>Fungi</taxon>
        <taxon>Fungi incertae sedis</taxon>
        <taxon>Mucoromycota</taxon>
        <taxon>Mortierellomycotina</taxon>
        <taxon>Mortierellomycetes</taxon>
        <taxon>Mortierellales</taxon>
        <taxon>Mortierellaceae</taxon>
        <taxon>Mortierella</taxon>
    </lineage>
</organism>
<keyword evidence="3" id="KW-0812">Transmembrane</keyword>
<reference evidence="5" key="1">
    <citation type="submission" date="2021-07" db="EMBL/GenBank/DDBJ databases">
        <title>Draft genome of Mortierella alpina, strain LL118, isolated from an aspen leaf litter sample.</title>
        <authorList>
            <person name="Yang S."/>
            <person name="Vinatzer B.A."/>
        </authorList>
    </citation>
    <scope>NUCLEOTIDE SEQUENCE</scope>
    <source>
        <strain evidence="5">LL118</strain>
    </source>
</reference>
<evidence type="ECO:0000256" key="2">
    <source>
        <dbReference type="SAM" id="MobiDB-lite"/>
    </source>
</evidence>
<dbReference type="InterPro" id="IPR036908">
    <property type="entry name" value="RlpA-like_sf"/>
</dbReference>
<dbReference type="InterPro" id="IPR051477">
    <property type="entry name" value="Expansin_CellWall"/>
</dbReference>